<name>I0AIV4_IGNAJ</name>
<dbReference type="PATRIC" id="fig|945713.3.peg.1204"/>
<evidence type="ECO:0000313" key="2">
    <source>
        <dbReference type="Proteomes" id="UP000007394"/>
    </source>
</evidence>
<sequence length="121" mass="14094">MLINLSNHPKNKWSEKQLIAALRKYKSVVDLPFPLISPNANTLQVKKKAEKYLKQILKLLKSSEDKKNAVHLMGEFTFVFHLATMLKNKSISTIVSTTNRIVEEREGKKIVTFNFVRFREY</sequence>
<keyword evidence="2" id="KW-1185">Reference proteome</keyword>
<gene>
    <name evidence="1" type="ordered locus">IALB_1200</name>
</gene>
<dbReference type="OrthoDB" id="1452810at2"/>
<protein>
    <submittedName>
        <fullName evidence="1">Putative CRISPR-associated protein</fullName>
    </submittedName>
</protein>
<dbReference type="EMBL" id="CP003418">
    <property type="protein sequence ID" value="AFH48911.1"/>
    <property type="molecule type" value="Genomic_DNA"/>
</dbReference>
<accession>I0AIV4</accession>
<dbReference type="KEGG" id="ial:IALB_1200"/>
<reference evidence="1 2" key="1">
    <citation type="journal article" date="2012" name="Front. Microbiol.">
        <title>Complete genome of Ignavibacterium album, a metabolically versatile, flagellated, facultative anaerobe from the phylum Chlorobi.</title>
        <authorList>
            <person name="Liu Z."/>
            <person name="Frigaard N.-U."/>
            <person name="Vogl K."/>
            <person name="Iino T."/>
            <person name="Ohkuma M."/>
            <person name="Overmann J."/>
            <person name="Bryant D.A."/>
        </authorList>
    </citation>
    <scope>NUCLEOTIDE SEQUENCE [LARGE SCALE GENOMIC DNA]</scope>
    <source>
        <strain evidence="2">DSM 19864 / JCM 16511 / NBRC 101810 / Mat9-16</strain>
    </source>
</reference>
<dbReference type="AlphaFoldDB" id="I0AIV4"/>
<dbReference type="RefSeq" id="WP_014560066.1">
    <property type="nucleotide sequence ID" value="NC_017464.1"/>
</dbReference>
<dbReference type="Proteomes" id="UP000007394">
    <property type="component" value="Chromosome"/>
</dbReference>
<proteinExistence type="predicted"/>
<organism evidence="1 2">
    <name type="scientific">Ignavibacterium album (strain DSM 19864 / JCM 16511 / NBRC 101810 / Mat9-16)</name>
    <dbReference type="NCBI Taxonomy" id="945713"/>
    <lineage>
        <taxon>Bacteria</taxon>
        <taxon>Pseudomonadati</taxon>
        <taxon>Ignavibacteriota</taxon>
        <taxon>Ignavibacteria</taxon>
        <taxon>Ignavibacteriales</taxon>
        <taxon>Ignavibacteriaceae</taxon>
        <taxon>Ignavibacterium</taxon>
    </lineage>
</organism>
<dbReference type="HOGENOM" id="CLU_164537_0_0_10"/>
<dbReference type="eggNOG" id="ENOG5033393">
    <property type="taxonomic scope" value="Bacteria"/>
</dbReference>
<dbReference type="STRING" id="945713.IALB_1200"/>
<evidence type="ECO:0000313" key="1">
    <source>
        <dbReference type="EMBL" id="AFH48911.1"/>
    </source>
</evidence>